<keyword evidence="1" id="KW-0472">Membrane</keyword>
<dbReference type="EMBL" id="JACHGW010000003">
    <property type="protein sequence ID" value="MBB6051589.1"/>
    <property type="molecule type" value="Genomic_DNA"/>
</dbReference>
<comment type="caution">
    <text evidence="3">The sequence shown here is derived from an EMBL/GenBank/DDBJ whole genome shotgun (WGS) entry which is preliminary data.</text>
</comment>
<gene>
    <name evidence="3" type="ORF">HNQ39_003399</name>
</gene>
<name>A0A7W9W6M1_ARMRO</name>
<keyword evidence="1" id="KW-0812">Transmembrane</keyword>
<protein>
    <submittedName>
        <fullName evidence="3">Type II secretory pathway pseudopilin PulG</fullName>
    </submittedName>
</protein>
<dbReference type="AlphaFoldDB" id="A0A7W9W6M1"/>
<sequence length="299" mass="32056">MKHCAGCGAPNPHHLTVCYACGRTLDQAAPPPAKTYPCRACEKPVPFAAPVCPHCGLAVQAAVPSYGAVQGMALQDFSRVTDALQQASAIGSIGDWEIDPLPDGTTRLKRGIWARITRAGATDWEEGVALVVFGMGALFSLAFAYPKHGEPRPYMLVVAIVFGVLAVAVLIWMLGASEQLRVGRELLERRRTLGKLQRVRRWEGPAAATFRLSYREVSSRYGHQVYRTLRVAGRSGGATLDSYQVPTDMGALDGFLGGGSQPLLAPSTDEAAALGRFLAHITGWPLLDAPTQAWRSGGF</sequence>
<evidence type="ECO:0000313" key="3">
    <source>
        <dbReference type="EMBL" id="MBB6051589.1"/>
    </source>
</evidence>
<feature type="transmembrane region" description="Helical" evidence="1">
    <location>
        <begin position="127"/>
        <end position="146"/>
    </location>
</feature>
<accession>A0A7W9W6M1</accession>
<keyword evidence="1" id="KW-1133">Transmembrane helix</keyword>
<dbReference type="InterPro" id="IPR025874">
    <property type="entry name" value="DZR"/>
</dbReference>
<feature type="domain" description="DZANK-type" evidence="2">
    <location>
        <begin position="4"/>
        <end position="56"/>
    </location>
</feature>
<organism evidence="3 4">
    <name type="scientific">Armatimonas rosea</name>
    <dbReference type="NCBI Taxonomy" id="685828"/>
    <lineage>
        <taxon>Bacteria</taxon>
        <taxon>Bacillati</taxon>
        <taxon>Armatimonadota</taxon>
        <taxon>Armatimonadia</taxon>
        <taxon>Armatimonadales</taxon>
        <taxon>Armatimonadaceae</taxon>
        <taxon>Armatimonas</taxon>
    </lineage>
</organism>
<dbReference type="Proteomes" id="UP000520814">
    <property type="component" value="Unassembled WGS sequence"/>
</dbReference>
<evidence type="ECO:0000256" key="1">
    <source>
        <dbReference type="SAM" id="Phobius"/>
    </source>
</evidence>
<evidence type="ECO:0000313" key="4">
    <source>
        <dbReference type="Proteomes" id="UP000520814"/>
    </source>
</evidence>
<proteinExistence type="predicted"/>
<dbReference type="RefSeq" id="WP_184198834.1">
    <property type="nucleotide sequence ID" value="NZ_JACHGW010000003.1"/>
</dbReference>
<dbReference type="Pfam" id="PF12773">
    <property type="entry name" value="DZR"/>
    <property type="match status" value="1"/>
</dbReference>
<evidence type="ECO:0000259" key="2">
    <source>
        <dbReference type="Pfam" id="PF12773"/>
    </source>
</evidence>
<reference evidence="3 4" key="1">
    <citation type="submission" date="2020-08" db="EMBL/GenBank/DDBJ databases">
        <title>Genomic Encyclopedia of Type Strains, Phase IV (KMG-IV): sequencing the most valuable type-strain genomes for metagenomic binning, comparative biology and taxonomic classification.</title>
        <authorList>
            <person name="Goeker M."/>
        </authorList>
    </citation>
    <scope>NUCLEOTIDE SEQUENCE [LARGE SCALE GENOMIC DNA]</scope>
    <source>
        <strain evidence="3 4">DSM 23562</strain>
    </source>
</reference>
<keyword evidence="4" id="KW-1185">Reference proteome</keyword>
<feature type="transmembrane region" description="Helical" evidence="1">
    <location>
        <begin position="152"/>
        <end position="174"/>
    </location>
</feature>